<feature type="transmembrane region" description="Helical" evidence="1">
    <location>
        <begin position="547"/>
        <end position="564"/>
    </location>
</feature>
<dbReference type="Proteomes" id="UP001143474">
    <property type="component" value="Unassembled WGS sequence"/>
</dbReference>
<feature type="transmembrane region" description="Helical" evidence="1">
    <location>
        <begin position="116"/>
        <end position="135"/>
    </location>
</feature>
<feature type="transmembrane region" description="Helical" evidence="1">
    <location>
        <begin position="28"/>
        <end position="47"/>
    </location>
</feature>
<feature type="transmembrane region" description="Helical" evidence="1">
    <location>
        <begin position="272"/>
        <end position="289"/>
    </location>
</feature>
<dbReference type="AlphaFoldDB" id="A0A9W6MIF2"/>
<feature type="transmembrane region" description="Helical" evidence="1">
    <location>
        <begin position="396"/>
        <end position="419"/>
    </location>
</feature>
<name>A0A9W6MIF2_9ACTN</name>
<feature type="transmembrane region" description="Helical" evidence="1">
    <location>
        <begin position="486"/>
        <end position="509"/>
    </location>
</feature>
<keyword evidence="1" id="KW-0472">Membrane</keyword>
<protein>
    <submittedName>
        <fullName evidence="2">Uncharacterized protein</fullName>
    </submittedName>
</protein>
<feature type="transmembrane region" description="Helical" evidence="1">
    <location>
        <begin position="431"/>
        <end position="450"/>
    </location>
</feature>
<dbReference type="RefSeq" id="WP_271223544.1">
    <property type="nucleotide sequence ID" value="NZ_BAAAVD010000013.1"/>
</dbReference>
<feature type="transmembrane region" description="Helical" evidence="1">
    <location>
        <begin position="342"/>
        <end position="361"/>
    </location>
</feature>
<feature type="transmembrane region" description="Helical" evidence="1">
    <location>
        <begin position="521"/>
        <end position="540"/>
    </location>
</feature>
<keyword evidence="3" id="KW-1185">Reference proteome</keyword>
<keyword evidence="1" id="KW-0812">Transmembrane</keyword>
<dbReference type="EMBL" id="BSEV01000048">
    <property type="protein sequence ID" value="GLK15326.1"/>
    <property type="molecule type" value="Genomic_DNA"/>
</dbReference>
<organism evidence="2 3">
    <name type="scientific">Streptosporangium carneum</name>
    <dbReference type="NCBI Taxonomy" id="47481"/>
    <lineage>
        <taxon>Bacteria</taxon>
        <taxon>Bacillati</taxon>
        <taxon>Actinomycetota</taxon>
        <taxon>Actinomycetes</taxon>
        <taxon>Streptosporangiales</taxon>
        <taxon>Streptosporangiaceae</taxon>
        <taxon>Streptosporangium</taxon>
    </lineage>
</organism>
<sequence length="739" mass="78900">MFAAVLTVGVLAFYGVSASEQALFAAYAVLGLAFPGVLLVRALYGGGRTLAEEVALGLALGYAVELFAYLAARALGFPLLVLAWPVTVYALFLSVPRLRRHFRGGARLVRAPVWSSWSLALLFAYLLLWSAASFFRTHALTWPGLGTASVDMPFHLALAGELKHHVPPMTPMVAGEPLFYHWFVYAHLASASWVTGLEPLVLLFRLAMLPMLAAFVVLCAMTGRRVTGSCAGGALAAAATVFVAVPSLYLGSNGAFTWGGVADLAWTSPTQTFGSLMFAPILLLLVDLLEHRRRDARRWLLLGIFLVAVTGAKATYLPLAGAGLVVVAAAETVRRRRPSWPVLAALGMTAACFLYAQLVLFGRGSQATTVSPLSYMRTSWQELTGLGVGAEPPPASVLGITLVYLLCWGVTWCGALGLLSRPRLLVRPATALMLGVGAAGLGTMFLLGHPARSQLFFLWGAYPCLATVTVYGVVVLLRRARVSRGAVVSAVCAGVLAAYLVPVLCGVGVPLRPGQPDTLLYRPYVALLAVAVPVVAFLVVRRGAVRALALVVAACAALGLPADLHARVLSTVGDLVGVGDGVSPTAGAAAPQAVPSGAAETGRWLRANSDPGDLLATNAHCLWTDGPRCDSRHFWLSALSERRVLVEGWMYTATNLARWRPGLAPEHLPFWDEERIRLNDTAFRAPSADVIRRLRDVYGVRWLVEEARSGANPGIGDFARLRFRSGDYAVYRIPDDSLT</sequence>
<accession>A0A9W6MIF2</accession>
<reference evidence="2" key="2">
    <citation type="submission" date="2023-01" db="EMBL/GenBank/DDBJ databases">
        <authorList>
            <person name="Sun Q."/>
            <person name="Evtushenko L."/>
        </authorList>
    </citation>
    <scope>NUCLEOTIDE SEQUENCE</scope>
    <source>
        <strain evidence="2">VKM Ac-2007</strain>
    </source>
</reference>
<evidence type="ECO:0000256" key="1">
    <source>
        <dbReference type="SAM" id="Phobius"/>
    </source>
</evidence>
<feature type="transmembrane region" description="Helical" evidence="1">
    <location>
        <begin position="233"/>
        <end position="252"/>
    </location>
</feature>
<comment type="caution">
    <text evidence="2">The sequence shown here is derived from an EMBL/GenBank/DDBJ whole genome shotgun (WGS) entry which is preliminary data.</text>
</comment>
<reference evidence="2" key="1">
    <citation type="journal article" date="2014" name="Int. J. Syst. Evol. Microbiol.">
        <title>Complete genome sequence of Corynebacterium casei LMG S-19264T (=DSM 44701T), isolated from a smear-ripened cheese.</title>
        <authorList>
            <consortium name="US DOE Joint Genome Institute (JGI-PGF)"/>
            <person name="Walter F."/>
            <person name="Albersmeier A."/>
            <person name="Kalinowski J."/>
            <person name="Ruckert C."/>
        </authorList>
    </citation>
    <scope>NUCLEOTIDE SEQUENCE</scope>
    <source>
        <strain evidence="2">VKM Ac-2007</strain>
    </source>
</reference>
<feature type="transmembrane region" description="Helical" evidence="1">
    <location>
        <begin position="456"/>
        <end position="477"/>
    </location>
</feature>
<evidence type="ECO:0000313" key="3">
    <source>
        <dbReference type="Proteomes" id="UP001143474"/>
    </source>
</evidence>
<proteinExistence type="predicted"/>
<feature type="transmembrane region" description="Helical" evidence="1">
    <location>
        <begin position="77"/>
        <end position="95"/>
    </location>
</feature>
<feature type="transmembrane region" description="Helical" evidence="1">
    <location>
        <begin position="202"/>
        <end position="221"/>
    </location>
</feature>
<keyword evidence="1" id="KW-1133">Transmembrane helix</keyword>
<gene>
    <name evidence="2" type="ORF">GCM10017600_87390</name>
</gene>
<feature type="transmembrane region" description="Helical" evidence="1">
    <location>
        <begin position="54"/>
        <end position="71"/>
    </location>
</feature>
<evidence type="ECO:0000313" key="2">
    <source>
        <dbReference type="EMBL" id="GLK15326.1"/>
    </source>
</evidence>